<gene>
    <name evidence="3" type="ORF">SNE40_004835</name>
</gene>
<comment type="similarity">
    <text evidence="1">Belongs to the dynein light chain Tctex-type family.</text>
</comment>
<dbReference type="PANTHER" id="PTHR21255">
    <property type="entry name" value="T-COMPLEX-ASSOCIATED-TESTIS-EXPRESSED 1/ DYNEIN LIGHT CHAIN"/>
    <property type="match status" value="1"/>
</dbReference>
<evidence type="ECO:0000256" key="1">
    <source>
        <dbReference type="ARBA" id="ARBA00005361"/>
    </source>
</evidence>
<dbReference type="GO" id="GO:0005737">
    <property type="term" value="C:cytoplasm"/>
    <property type="evidence" value="ECO:0007669"/>
    <property type="project" value="TreeGrafter"/>
</dbReference>
<dbReference type="AlphaFoldDB" id="A0AAN8PXN7"/>
<dbReference type="InterPro" id="IPR038586">
    <property type="entry name" value="Tctex-1-like_sf"/>
</dbReference>
<evidence type="ECO:0000256" key="2">
    <source>
        <dbReference type="SAM" id="MobiDB-lite"/>
    </source>
</evidence>
<dbReference type="CDD" id="cd21451">
    <property type="entry name" value="DLC-like_TCTEX1D"/>
    <property type="match status" value="1"/>
</dbReference>
<dbReference type="GO" id="GO:0007018">
    <property type="term" value="P:microtubule-based movement"/>
    <property type="evidence" value="ECO:0007669"/>
    <property type="project" value="TreeGrafter"/>
</dbReference>
<protein>
    <submittedName>
        <fullName evidence="3">Uncharacterized protein</fullName>
    </submittedName>
</protein>
<dbReference type="EMBL" id="JAZGQO010000003">
    <property type="protein sequence ID" value="KAK6188709.1"/>
    <property type="molecule type" value="Genomic_DNA"/>
</dbReference>
<dbReference type="Gene3D" id="3.30.1140.40">
    <property type="entry name" value="Tctex-1"/>
    <property type="match status" value="1"/>
</dbReference>
<reference evidence="3 4" key="1">
    <citation type="submission" date="2024-01" db="EMBL/GenBank/DDBJ databases">
        <title>The genome of the rayed Mediterranean limpet Patella caerulea (Linnaeus, 1758).</title>
        <authorList>
            <person name="Anh-Thu Weber A."/>
            <person name="Halstead-Nussloch G."/>
        </authorList>
    </citation>
    <scope>NUCLEOTIDE SEQUENCE [LARGE SCALE GENOMIC DNA]</scope>
    <source>
        <strain evidence="3">AATW-2023a</strain>
        <tissue evidence="3">Whole specimen</tissue>
    </source>
</reference>
<dbReference type="GO" id="GO:0045505">
    <property type="term" value="F:dynein intermediate chain binding"/>
    <property type="evidence" value="ECO:0007669"/>
    <property type="project" value="TreeGrafter"/>
</dbReference>
<dbReference type="Pfam" id="PF03645">
    <property type="entry name" value="Tctex-1"/>
    <property type="match status" value="1"/>
</dbReference>
<keyword evidence="4" id="KW-1185">Reference proteome</keyword>
<accession>A0AAN8PXN7</accession>
<evidence type="ECO:0000313" key="3">
    <source>
        <dbReference type="EMBL" id="KAK6188709.1"/>
    </source>
</evidence>
<dbReference type="InterPro" id="IPR005334">
    <property type="entry name" value="Tctex-1-like"/>
</dbReference>
<organism evidence="3 4">
    <name type="scientific">Patella caerulea</name>
    <name type="common">Rayed Mediterranean limpet</name>
    <dbReference type="NCBI Taxonomy" id="87958"/>
    <lineage>
        <taxon>Eukaryota</taxon>
        <taxon>Metazoa</taxon>
        <taxon>Spiralia</taxon>
        <taxon>Lophotrochozoa</taxon>
        <taxon>Mollusca</taxon>
        <taxon>Gastropoda</taxon>
        <taxon>Patellogastropoda</taxon>
        <taxon>Patelloidea</taxon>
        <taxon>Patellidae</taxon>
        <taxon>Patella</taxon>
    </lineage>
</organism>
<dbReference type="PANTHER" id="PTHR21255:SF65">
    <property type="entry name" value="TCTEX1 DOMAIN-CONTAINING PROTEIN 2"/>
    <property type="match status" value="1"/>
</dbReference>
<evidence type="ECO:0000313" key="4">
    <source>
        <dbReference type="Proteomes" id="UP001347796"/>
    </source>
</evidence>
<feature type="compositionally biased region" description="Polar residues" evidence="2">
    <location>
        <begin position="42"/>
        <end position="51"/>
    </location>
</feature>
<proteinExistence type="inferred from homology"/>
<feature type="region of interest" description="Disordered" evidence="2">
    <location>
        <begin position="1"/>
        <end position="51"/>
    </location>
</feature>
<comment type="caution">
    <text evidence="3">The sequence shown here is derived from an EMBL/GenBank/DDBJ whole genome shotgun (WGS) entry which is preliminary data.</text>
</comment>
<dbReference type="GO" id="GO:0005868">
    <property type="term" value="C:cytoplasmic dynein complex"/>
    <property type="evidence" value="ECO:0007669"/>
    <property type="project" value="TreeGrafter"/>
</dbReference>
<feature type="compositionally biased region" description="Polar residues" evidence="2">
    <location>
        <begin position="1"/>
        <end position="15"/>
    </location>
</feature>
<sequence>MNNLRKPSVNSNASQEGRRFSTAMKALSPGGPDQASARRPSNAGTPRVSTVTRGPSLIGLLASKRFAKKMGQRFKDRRGTRLNIPKEPTYRMEPHRKFDPKKAEAVVIEVLNDRLRNFKYNPKFCANFSKIISDEIKDKIKMLGFDRYKIVANVIIGQKKDVGVLVTSRCAWDDKLDNYVTYTFENEHIFCTACVYGVYSE</sequence>
<name>A0AAN8PXN7_PATCE</name>
<dbReference type="Proteomes" id="UP001347796">
    <property type="component" value="Unassembled WGS sequence"/>
</dbReference>